<keyword evidence="2" id="KW-1185">Reference proteome</keyword>
<proteinExistence type="predicted"/>
<comment type="caution">
    <text evidence="1">The sequence shown here is derived from an EMBL/GenBank/DDBJ whole genome shotgun (WGS) entry which is preliminary data.</text>
</comment>
<dbReference type="Proteomes" id="UP001239111">
    <property type="component" value="Chromosome 1"/>
</dbReference>
<evidence type="ECO:0000313" key="1">
    <source>
        <dbReference type="EMBL" id="KAJ8683457.1"/>
    </source>
</evidence>
<dbReference type="EMBL" id="CM056741">
    <property type="protein sequence ID" value="KAJ8683457.1"/>
    <property type="molecule type" value="Genomic_DNA"/>
</dbReference>
<organism evidence="1 2">
    <name type="scientific">Eretmocerus hayati</name>
    <dbReference type="NCBI Taxonomy" id="131215"/>
    <lineage>
        <taxon>Eukaryota</taxon>
        <taxon>Metazoa</taxon>
        <taxon>Ecdysozoa</taxon>
        <taxon>Arthropoda</taxon>
        <taxon>Hexapoda</taxon>
        <taxon>Insecta</taxon>
        <taxon>Pterygota</taxon>
        <taxon>Neoptera</taxon>
        <taxon>Endopterygota</taxon>
        <taxon>Hymenoptera</taxon>
        <taxon>Apocrita</taxon>
        <taxon>Proctotrupomorpha</taxon>
        <taxon>Chalcidoidea</taxon>
        <taxon>Aphelinidae</taxon>
        <taxon>Aphelininae</taxon>
        <taxon>Eretmocerus</taxon>
    </lineage>
</organism>
<protein>
    <submittedName>
        <fullName evidence="1">Uncharacterized protein</fullName>
    </submittedName>
</protein>
<name>A0ACC2PM92_9HYME</name>
<evidence type="ECO:0000313" key="2">
    <source>
        <dbReference type="Proteomes" id="UP001239111"/>
    </source>
</evidence>
<sequence length="717" mass="80542">MDDIREIVNLLLDENNDELNDNGHDEGGDISSDDDSAMDLDDDRDDSDSFLASESEDDPDIDSQSSLSQSSEDSRTSYSYQTKKPDYVTDEGYYLFAARKNDIELMKEMIDEGFNLNDNILGSFFCLHEAIKECHFTMVELLLDAGANLSCVDSQGQRPIHTATNIGDRGIRWKMVRLLLNAGASVNDENLIYRVGYSCKTTCIHQAVKIHDFDLVLLFLGAGANINCFDNYGNGRSKETPLHVALGLKKQAQYEMVRKLIAAGSDVNLSDDGHSCLHRAIAQEECSWELVQILLNAGAQLNCVSQSRLSPLSIAVQWHNESLVKKMIEAGADVNISKDCYMSPLYVSCSEFVPQKYSGYAKKNQANPSVIDDDGINILYPAMSLLNSSQSYKELDIIRILVDNGAEIHNTKFGEYSPVKILLAYGSMEALDMFIHYGLKLKDCGVRFPLHEAAMNPHAEILQYVLQSYLFDVDEIDDGGMTSLLIAIRWRREHNVRLLLEWGANVKVGLKDCNSWSPTDINSVALSEAFFKIRPELSRPLFAAGAIIHSGFLGRSIQHVVRRVMRHSSGPGDFIRYLAVLVCQGYSFNPSDARYLMEKIPGFSGFFMNFLAEINDLKTHVLHGSVTMYNVLMWENITRYIDNPCVHQKFESLAHELHHYGPLIEEFYSLSLVRRKVMYVASISMHKIFGSRFCGGENFFTIVAQLSIKDLRSLSAV</sequence>
<gene>
    <name evidence="1" type="ORF">QAD02_019249</name>
</gene>
<reference evidence="1" key="1">
    <citation type="submission" date="2023-04" db="EMBL/GenBank/DDBJ databases">
        <title>A chromosome-level genome assembly of the parasitoid wasp Eretmocerus hayati.</title>
        <authorList>
            <person name="Zhong Y."/>
            <person name="Liu S."/>
            <person name="Liu Y."/>
        </authorList>
    </citation>
    <scope>NUCLEOTIDE SEQUENCE</scope>
    <source>
        <strain evidence="1">ZJU_SS_LIU_2023</strain>
    </source>
</reference>
<accession>A0ACC2PM92</accession>